<evidence type="ECO:0000256" key="1">
    <source>
        <dbReference type="ARBA" id="ARBA00001966"/>
    </source>
</evidence>
<evidence type="ECO:0000256" key="6">
    <source>
        <dbReference type="ARBA" id="ARBA00023004"/>
    </source>
</evidence>
<accession>A0ABS2GMA5</accession>
<dbReference type="Pfam" id="PF04055">
    <property type="entry name" value="Radical_SAM"/>
    <property type="match status" value="1"/>
</dbReference>
<dbReference type="Proteomes" id="UP000724149">
    <property type="component" value="Unassembled WGS sequence"/>
</dbReference>
<feature type="domain" description="Radical SAM core" evidence="9">
    <location>
        <begin position="138"/>
        <end position="366"/>
    </location>
</feature>
<dbReference type="SUPFAM" id="SSF102114">
    <property type="entry name" value="Radical SAM enzymes"/>
    <property type="match status" value="1"/>
</dbReference>
<evidence type="ECO:0000313" key="10">
    <source>
        <dbReference type="EMBL" id="MBM6922610.1"/>
    </source>
</evidence>
<comment type="caution">
    <text evidence="10">The sequence shown here is derived from an EMBL/GenBank/DDBJ whole genome shotgun (WGS) entry which is preliminary data.</text>
</comment>
<dbReference type="InterPro" id="IPR006467">
    <property type="entry name" value="MiaB-like_bact"/>
</dbReference>
<dbReference type="NCBIfam" id="TIGR00089">
    <property type="entry name" value="MiaB/RimO family radical SAM methylthiotransferase"/>
    <property type="match status" value="1"/>
</dbReference>
<keyword evidence="3" id="KW-0808">Transferase</keyword>
<dbReference type="SMART" id="SM00729">
    <property type="entry name" value="Elp3"/>
    <property type="match status" value="1"/>
</dbReference>
<dbReference type="InterPro" id="IPR013848">
    <property type="entry name" value="Methylthiotransferase_N"/>
</dbReference>
<dbReference type="EMBL" id="JACSNR010000002">
    <property type="protein sequence ID" value="MBM6922610.1"/>
    <property type="molecule type" value="Genomic_DNA"/>
</dbReference>
<dbReference type="InterPro" id="IPR023404">
    <property type="entry name" value="rSAM_horseshoe"/>
</dbReference>
<dbReference type="InterPro" id="IPR005839">
    <property type="entry name" value="Methylthiotransferase"/>
</dbReference>
<dbReference type="PROSITE" id="PS51449">
    <property type="entry name" value="MTTASE_N"/>
    <property type="match status" value="1"/>
</dbReference>
<dbReference type="SFLD" id="SFLDS00029">
    <property type="entry name" value="Radical_SAM"/>
    <property type="match status" value="1"/>
</dbReference>
<proteinExistence type="predicted"/>
<dbReference type="SFLD" id="SFLDG01082">
    <property type="entry name" value="B12-binding_domain_containing"/>
    <property type="match status" value="1"/>
</dbReference>
<dbReference type="InterPro" id="IPR020612">
    <property type="entry name" value="Methylthiotransferase_CS"/>
</dbReference>
<gene>
    <name evidence="10" type="primary">mtaB</name>
    <name evidence="10" type="ORF">H9X81_02715</name>
</gene>
<dbReference type="Gene3D" id="3.40.50.12160">
    <property type="entry name" value="Methylthiotransferase, N-terminal domain"/>
    <property type="match status" value="1"/>
</dbReference>
<dbReference type="PANTHER" id="PTHR11918">
    <property type="entry name" value="RADICAL SAM PROTEINS"/>
    <property type="match status" value="1"/>
</dbReference>
<dbReference type="PROSITE" id="PS51918">
    <property type="entry name" value="RADICAL_SAM"/>
    <property type="match status" value="1"/>
</dbReference>
<keyword evidence="7" id="KW-0411">Iron-sulfur</keyword>
<keyword evidence="5" id="KW-0479">Metal-binding</keyword>
<protein>
    <submittedName>
        <fullName evidence="10">tRNA (N(6)-L-threonylcarbamoyladenosine(37)-C(2))-methylthiotransferase MtaB</fullName>
    </submittedName>
</protein>
<dbReference type="Pfam" id="PF00919">
    <property type="entry name" value="UPF0004"/>
    <property type="match status" value="1"/>
</dbReference>
<evidence type="ECO:0000256" key="3">
    <source>
        <dbReference type="ARBA" id="ARBA00022679"/>
    </source>
</evidence>
<organism evidence="10 11">
    <name type="scientific">Hydrogenoanaerobacterium saccharovorans</name>
    <dbReference type="NCBI Taxonomy" id="474960"/>
    <lineage>
        <taxon>Bacteria</taxon>
        <taxon>Bacillati</taxon>
        <taxon>Bacillota</taxon>
        <taxon>Clostridia</taxon>
        <taxon>Eubacteriales</taxon>
        <taxon>Oscillospiraceae</taxon>
        <taxon>Hydrogenoanaerobacterium</taxon>
    </lineage>
</organism>
<dbReference type="InterPro" id="IPR058240">
    <property type="entry name" value="rSAM_sf"/>
</dbReference>
<dbReference type="NCBIfam" id="TIGR01579">
    <property type="entry name" value="MiaB-like-C"/>
    <property type="match status" value="1"/>
</dbReference>
<dbReference type="InterPro" id="IPR006638">
    <property type="entry name" value="Elp3/MiaA/NifB-like_rSAM"/>
</dbReference>
<name>A0ABS2GMA5_9FIRM</name>
<sequence>MKAAFYTLGCKVNQYESQAMEELFRRRGYEIVPPAQEADLYIVNSCTVTSSGDKKTRQIVRRLRREHPLAVVALTGCLPQTDPHAAEELPEADLVLGTRERRAVVDAVEEYLTHRQRLVRVLPHEKSEPFEPLEALGDEDHTRAFLKIQDGCTQFCAYCIIPYARGPLRSKELSALREEVAGLAAAGYREVVLTGINLSLYGRELGLRLPDAVEAAASVPGIDRVRIGSLEPELLTDADIARLAAMPQLCGQFHLSLQSGCDATLARMNRHYTTARYREIAGALREKFPGCAITTDVITGFPGETPEEFAETCGFVREMGFAMVHIFPYSERRGTAAASMPDPVPMEERRRRASELAEITAGSARAFYEAQVGTVQMVLIEKKREPDWVRGYTPNYTPVRVRCADDRRGELLPVRITEAGPEGCTGVFAG</sequence>
<dbReference type="CDD" id="cd01335">
    <property type="entry name" value="Radical_SAM"/>
    <property type="match status" value="1"/>
</dbReference>
<evidence type="ECO:0000259" key="8">
    <source>
        <dbReference type="PROSITE" id="PS51449"/>
    </source>
</evidence>
<dbReference type="SFLD" id="SFLDG01061">
    <property type="entry name" value="methylthiotransferase"/>
    <property type="match status" value="1"/>
</dbReference>
<dbReference type="PANTHER" id="PTHR11918:SF45">
    <property type="entry name" value="THREONYLCARBAMOYLADENOSINE TRNA METHYLTHIOTRANSFERASE"/>
    <property type="match status" value="1"/>
</dbReference>
<dbReference type="InterPro" id="IPR007197">
    <property type="entry name" value="rSAM"/>
</dbReference>
<comment type="cofactor">
    <cofactor evidence="1">
        <name>[4Fe-4S] cluster</name>
        <dbReference type="ChEBI" id="CHEBI:49883"/>
    </cofactor>
</comment>
<evidence type="ECO:0000313" key="11">
    <source>
        <dbReference type="Proteomes" id="UP000724149"/>
    </source>
</evidence>
<dbReference type="PROSITE" id="PS01278">
    <property type="entry name" value="MTTASE_RADICAL"/>
    <property type="match status" value="1"/>
</dbReference>
<evidence type="ECO:0000256" key="5">
    <source>
        <dbReference type="ARBA" id="ARBA00022723"/>
    </source>
</evidence>
<keyword evidence="4" id="KW-0949">S-adenosyl-L-methionine</keyword>
<reference evidence="10 11" key="1">
    <citation type="journal article" date="2021" name="Sci. Rep.">
        <title>The distribution of antibiotic resistance genes in chicken gut microbiota commensals.</title>
        <authorList>
            <person name="Juricova H."/>
            <person name="Matiasovicova J."/>
            <person name="Kubasova T."/>
            <person name="Cejkova D."/>
            <person name="Rychlik I."/>
        </authorList>
    </citation>
    <scope>NUCLEOTIDE SEQUENCE [LARGE SCALE GENOMIC DNA]</scope>
    <source>
        <strain evidence="10 11">An564</strain>
    </source>
</reference>
<evidence type="ECO:0000256" key="4">
    <source>
        <dbReference type="ARBA" id="ARBA00022691"/>
    </source>
</evidence>
<evidence type="ECO:0000256" key="7">
    <source>
        <dbReference type="ARBA" id="ARBA00023014"/>
    </source>
</evidence>
<keyword evidence="11" id="KW-1185">Reference proteome</keyword>
<evidence type="ECO:0000256" key="2">
    <source>
        <dbReference type="ARBA" id="ARBA00022485"/>
    </source>
</evidence>
<feature type="domain" description="MTTase N-terminal" evidence="8">
    <location>
        <begin position="1"/>
        <end position="113"/>
    </location>
</feature>
<keyword evidence="6" id="KW-0408">Iron</keyword>
<dbReference type="InterPro" id="IPR038135">
    <property type="entry name" value="Methylthiotransferase_N_sf"/>
</dbReference>
<keyword evidence="2" id="KW-0004">4Fe-4S</keyword>
<evidence type="ECO:0000259" key="9">
    <source>
        <dbReference type="PROSITE" id="PS51918"/>
    </source>
</evidence>
<dbReference type="Gene3D" id="3.80.30.20">
    <property type="entry name" value="tm_1862 like domain"/>
    <property type="match status" value="1"/>
</dbReference>
<dbReference type="RefSeq" id="WP_204719640.1">
    <property type="nucleotide sequence ID" value="NZ_JACSNR010000002.1"/>
</dbReference>